<evidence type="ECO:0000259" key="1">
    <source>
        <dbReference type="Pfam" id="PF07287"/>
    </source>
</evidence>
<dbReference type="Pfam" id="PF07287">
    <property type="entry name" value="AtuA"/>
    <property type="match status" value="1"/>
</dbReference>
<keyword evidence="3" id="KW-1185">Reference proteome</keyword>
<accession>A0ABT8IKY5</accession>
<sequence>MKKVRIGAAQGFYGDTLEPAVETAKRGEIQYLCFDCLAELTLAILAKDRTRDPDAGYTKDVPSAMRTLLPLAREKGFKILTNGGGINPLGAWREVIKVARELELEDLKVAVVTGDDILPRLAELRGKGVSLQDLETGRSFDSLKAPLMFANAYLGSWPIVEALRRGADVVITGRTTDTAQFLAPLIYEFDWGEEDWDRLAQGILMGHLMECSGQSTGGNFSGNWWEIDDLDRIGFPVAEVDSDGTFVLTKTEGTGGLVCVDTVKEQMLYEIHNPAAYVTPDVVVDFTTATLKDVGLNRVLVKGATGKPRPDALKAVMGYEDGYMGQVMIGYAWPDAMKKARAAERIIRNIMARRGWEYEEIHTSFVGYNSLHGSTVQGDEEELNEVYLRMAVRAKTKADAAKFRRLFPPLALNGPPGLGGLTGMETRQLVGMWSTLIPRELIENSVEIHVEVVGVDGTGAA</sequence>
<evidence type="ECO:0000313" key="2">
    <source>
        <dbReference type="EMBL" id="MDN4593057.1"/>
    </source>
</evidence>
<comment type="caution">
    <text evidence="2">The sequence shown here is derived from an EMBL/GenBank/DDBJ whole genome shotgun (WGS) entry which is preliminary data.</text>
</comment>
<gene>
    <name evidence="2" type="ORF">NWF35_03930</name>
</gene>
<dbReference type="EMBL" id="JANRHH010000019">
    <property type="protein sequence ID" value="MDN4593057.1"/>
    <property type="molecule type" value="Genomic_DNA"/>
</dbReference>
<protein>
    <submittedName>
        <fullName evidence="2">DUF1446 domain-containing protein</fullName>
    </submittedName>
</protein>
<feature type="domain" description="Acyclic terpene utilisation N-terminal" evidence="1">
    <location>
        <begin position="4"/>
        <end position="447"/>
    </location>
</feature>
<evidence type="ECO:0000313" key="3">
    <source>
        <dbReference type="Proteomes" id="UP001174196"/>
    </source>
</evidence>
<name>A0ABT8IKY5_9BACL</name>
<dbReference type="PANTHER" id="PTHR47708">
    <property type="match status" value="1"/>
</dbReference>
<dbReference type="RefSeq" id="WP_301237771.1">
    <property type="nucleotide sequence ID" value="NZ_JANRHH010000019.1"/>
</dbReference>
<dbReference type="PANTHER" id="PTHR47708:SF2">
    <property type="entry name" value="SI:CH73-132F6.5"/>
    <property type="match status" value="1"/>
</dbReference>
<dbReference type="InterPro" id="IPR010839">
    <property type="entry name" value="AtuA_N"/>
</dbReference>
<proteinExistence type="predicted"/>
<reference evidence="2" key="1">
    <citation type="submission" date="2022-08" db="EMBL/GenBank/DDBJ databases">
        <title>Polycladomyces zharkentsis sp. nov., a novel thermophilic CMC and starch-degrading bacterium isolated from a geothermal spring in Kazakhstan.</title>
        <authorList>
            <person name="Mashzhan A."/>
            <person name="Kistaubaeva A."/>
            <person name="Javier-Lopez R."/>
            <person name="Birkeland N.-K."/>
        </authorList>
    </citation>
    <scope>NUCLEOTIDE SEQUENCE</scope>
    <source>
        <strain evidence="2">KSR 13</strain>
    </source>
</reference>
<dbReference type="Proteomes" id="UP001174196">
    <property type="component" value="Unassembled WGS sequence"/>
</dbReference>
<organism evidence="2 3">
    <name type="scientific">Polycladomyces subterraneus</name>
    <dbReference type="NCBI Taxonomy" id="1016997"/>
    <lineage>
        <taxon>Bacteria</taxon>
        <taxon>Bacillati</taxon>
        <taxon>Bacillota</taxon>
        <taxon>Bacilli</taxon>
        <taxon>Bacillales</taxon>
        <taxon>Thermoactinomycetaceae</taxon>
        <taxon>Polycladomyces</taxon>
    </lineage>
</organism>